<sequence>MTAPAAGATRATALRRMKTIALALLLLSAALLVLSHAMGRQGIWGWVGAFAEASMVGALADWFAVVALFRHPLGLPIPHTAIIPANRARIASALADFVGHHFLAPKQIVAKVESWNPAVKLGEFLSERRQLDALSKQLQSWAHAALGALDAPALEQELLAITREQLSKWDASTTAAHLMRSLTEGNHHQRVLNAGLVQVGRWIDQPEVRQYIGRQLSAMARREFPKLTWWVDKVHSTDEIADALSEKLANAIIDELQAVLNEPTHPLRARYAAEATRLMEGLETDPDLQAKVAAFKQQLLDSDSVNTYVRHLWQRMRDWLKQDLASEHSVGMRHFRDYAARIGEKLKTDTRWQNLANAQLLIAAEHIAGVLRNVAPGYIHQTVLSWDTRFLVDEIEQSVGVDLQYIRFNGTLIGGLVGLLLYGVFQLPLFR</sequence>
<feature type="transmembrane region" description="Helical" evidence="1">
    <location>
        <begin position="405"/>
        <end position="425"/>
    </location>
</feature>
<keyword evidence="1" id="KW-0472">Membrane</keyword>
<dbReference type="RefSeq" id="WP_220378932.1">
    <property type="nucleotide sequence ID" value="NZ_CP080544.1"/>
</dbReference>
<keyword evidence="1" id="KW-0812">Transmembrane</keyword>
<keyword evidence="1" id="KW-1133">Transmembrane helix</keyword>
<dbReference type="InterPro" id="IPR007383">
    <property type="entry name" value="DUF445"/>
</dbReference>
<dbReference type="Proteomes" id="UP000824755">
    <property type="component" value="Chromosome"/>
</dbReference>
<proteinExistence type="predicted"/>
<dbReference type="EMBL" id="CP080544">
    <property type="protein sequence ID" value="QYR52144.1"/>
    <property type="molecule type" value="Genomic_DNA"/>
</dbReference>
<evidence type="ECO:0000313" key="3">
    <source>
        <dbReference type="Proteomes" id="UP000824755"/>
    </source>
</evidence>
<evidence type="ECO:0000313" key="2">
    <source>
        <dbReference type="EMBL" id="QYR52144.1"/>
    </source>
</evidence>
<organism evidence="2 3">
    <name type="scientific">Lysobacter soyae</name>
    <dbReference type="NCBI Taxonomy" id="2764185"/>
    <lineage>
        <taxon>Bacteria</taxon>
        <taxon>Pseudomonadati</taxon>
        <taxon>Pseudomonadota</taxon>
        <taxon>Gammaproteobacteria</taxon>
        <taxon>Lysobacterales</taxon>
        <taxon>Lysobacteraceae</taxon>
        <taxon>Lysobacter</taxon>
    </lineage>
</organism>
<gene>
    <name evidence="2" type="ORF">H8L67_05845</name>
</gene>
<dbReference type="PANTHER" id="PTHR38442">
    <property type="entry name" value="INNER MEMBRANE PROTEIN-RELATED"/>
    <property type="match status" value="1"/>
</dbReference>
<evidence type="ECO:0000256" key="1">
    <source>
        <dbReference type="SAM" id="Phobius"/>
    </source>
</evidence>
<keyword evidence="3" id="KW-1185">Reference proteome</keyword>
<dbReference type="Pfam" id="PF04286">
    <property type="entry name" value="DUF445"/>
    <property type="match status" value="1"/>
</dbReference>
<name>A0ABX8WNX2_9GAMM</name>
<accession>A0ABX8WNX2</accession>
<dbReference type="PANTHER" id="PTHR38442:SF1">
    <property type="entry name" value="INNER MEMBRANE PROTEIN"/>
    <property type="match status" value="1"/>
</dbReference>
<protein>
    <submittedName>
        <fullName evidence="2">DUF445 domain-containing protein</fullName>
    </submittedName>
</protein>
<reference evidence="2 3" key="1">
    <citation type="submission" date="2021-08" db="EMBL/GenBank/DDBJ databases">
        <title>Lysobacter sp. strain CJ11 Genome sequencing and assembly.</title>
        <authorList>
            <person name="Kim I."/>
        </authorList>
    </citation>
    <scope>NUCLEOTIDE SEQUENCE [LARGE SCALE GENOMIC DNA]</scope>
    <source>
        <strain evidence="2 3">CJ11</strain>
    </source>
</reference>
<feature type="transmembrane region" description="Helical" evidence="1">
    <location>
        <begin position="49"/>
        <end position="69"/>
    </location>
</feature>